<evidence type="ECO:0000313" key="2">
    <source>
        <dbReference type="Proteomes" id="UP000800035"/>
    </source>
</evidence>
<dbReference type="EMBL" id="ML977005">
    <property type="protein sequence ID" value="KAF1953257.1"/>
    <property type="molecule type" value="Genomic_DNA"/>
</dbReference>
<gene>
    <name evidence="1" type="ORF">CC80DRAFT_420680</name>
</gene>
<reference evidence="1" key="1">
    <citation type="journal article" date="2020" name="Stud. Mycol.">
        <title>101 Dothideomycetes genomes: a test case for predicting lifestyles and emergence of pathogens.</title>
        <authorList>
            <person name="Haridas S."/>
            <person name="Albert R."/>
            <person name="Binder M."/>
            <person name="Bloem J."/>
            <person name="Labutti K."/>
            <person name="Salamov A."/>
            <person name="Andreopoulos B."/>
            <person name="Baker S."/>
            <person name="Barry K."/>
            <person name="Bills G."/>
            <person name="Bluhm B."/>
            <person name="Cannon C."/>
            <person name="Castanera R."/>
            <person name="Culley D."/>
            <person name="Daum C."/>
            <person name="Ezra D."/>
            <person name="Gonzalez J."/>
            <person name="Henrissat B."/>
            <person name="Kuo A."/>
            <person name="Liang C."/>
            <person name="Lipzen A."/>
            <person name="Lutzoni F."/>
            <person name="Magnuson J."/>
            <person name="Mondo S."/>
            <person name="Nolan M."/>
            <person name="Ohm R."/>
            <person name="Pangilinan J."/>
            <person name="Park H.-J."/>
            <person name="Ramirez L."/>
            <person name="Alfaro M."/>
            <person name="Sun H."/>
            <person name="Tritt A."/>
            <person name="Yoshinaga Y."/>
            <person name="Zwiers L.-H."/>
            <person name="Turgeon B."/>
            <person name="Goodwin S."/>
            <person name="Spatafora J."/>
            <person name="Crous P."/>
            <person name="Grigoriev I."/>
        </authorList>
    </citation>
    <scope>NUCLEOTIDE SEQUENCE</scope>
    <source>
        <strain evidence="1">CBS 675.92</strain>
    </source>
</reference>
<dbReference type="Proteomes" id="UP000800035">
    <property type="component" value="Unassembled WGS sequence"/>
</dbReference>
<name>A0A6A5TWE2_9PLEO</name>
<protein>
    <submittedName>
        <fullName evidence="1">Uncharacterized protein</fullName>
    </submittedName>
</protein>
<feature type="non-terminal residue" evidence="1">
    <location>
        <position position="1"/>
    </location>
</feature>
<dbReference type="OrthoDB" id="3865154at2759"/>
<accession>A0A6A5TWE2</accession>
<organism evidence="1 2">
    <name type="scientific">Byssothecium circinans</name>
    <dbReference type="NCBI Taxonomy" id="147558"/>
    <lineage>
        <taxon>Eukaryota</taxon>
        <taxon>Fungi</taxon>
        <taxon>Dikarya</taxon>
        <taxon>Ascomycota</taxon>
        <taxon>Pezizomycotina</taxon>
        <taxon>Dothideomycetes</taxon>
        <taxon>Pleosporomycetidae</taxon>
        <taxon>Pleosporales</taxon>
        <taxon>Massarineae</taxon>
        <taxon>Massarinaceae</taxon>
        <taxon>Byssothecium</taxon>
    </lineage>
</organism>
<dbReference type="AlphaFoldDB" id="A0A6A5TWE2"/>
<sequence length="54" mass="6185">YCQTYLDKPKMIPTQCNPLIYGGTLATLGFYPNCLGDEFLPPKVRMRQFLKTAK</sequence>
<proteinExistence type="predicted"/>
<keyword evidence="2" id="KW-1185">Reference proteome</keyword>
<evidence type="ECO:0000313" key="1">
    <source>
        <dbReference type="EMBL" id="KAF1953257.1"/>
    </source>
</evidence>